<gene>
    <name evidence="1" type="ORF">GSMUA_119580.1</name>
</gene>
<evidence type="ECO:0000313" key="3">
    <source>
        <dbReference type="Proteomes" id="UP000012960"/>
    </source>
</evidence>
<proteinExistence type="predicted"/>
<accession>A0A804IPP5</accession>
<dbReference type="EMBL" id="HG996469">
    <property type="protein sequence ID" value="CAG1842163.1"/>
    <property type="molecule type" value="Genomic_DNA"/>
</dbReference>
<dbReference type="InParanoid" id="A0A804IPP5"/>
<protein>
    <submittedName>
        <fullName evidence="1">(wild Malaysian banana) hypothetical protein</fullName>
    </submittedName>
</protein>
<name>A0A804IPP5_MUSAM</name>
<evidence type="ECO:0000313" key="2">
    <source>
        <dbReference type="EnsemblPlants" id="Ma04_p14400.1"/>
    </source>
</evidence>
<reference evidence="1" key="1">
    <citation type="submission" date="2021-03" db="EMBL/GenBank/DDBJ databases">
        <authorList>
            <consortium name="Genoscope - CEA"/>
            <person name="William W."/>
        </authorList>
    </citation>
    <scope>NUCLEOTIDE SEQUENCE</scope>
    <source>
        <strain evidence="1">Doubled-haploid Pahang</strain>
    </source>
</reference>
<dbReference type="AlphaFoldDB" id="A0A804IPP5"/>
<reference evidence="2" key="2">
    <citation type="submission" date="2021-05" db="UniProtKB">
        <authorList>
            <consortium name="EnsemblPlants"/>
        </authorList>
    </citation>
    <scope>IDENTIFICATION</scope>
    <source>
        <strain evidence="2">subsp. malaccensis</strain>
    </source>
</reference>
<dbReference type="Proteomes" id="UP000012960">
    <property type="component" value="Unplaced"/>
</dbReference>
<organism evidence="2 3">
    <name type="scientific">Musa acuminata subsp. malaccensis</name>
    <name type="common">Wild banana</name>
    <name type="synonym">Musa malaccensis</name>
    <dbReference type="NCBI Taxonomy" id="214687"/>
    <lineage>
        <taxon>Eukaryota</taxon>
        <taxon>Viridiplantae</taxon>
        <taxon>Streptophyta</taxon>
        <taxon>Embryophyta</taxon>
        <taxon>Tracheophyta</taxon>
        <taxon>Spermatophyta</taxon>
        <taxon>Magnoliopsida</taxon>
        <taxon>Liliopsida</taxon>
        <taxon>Zingiberales</taxon>
        <taxon>Musaceae</taxon>
        <taxon>Musa</taxon>
    </lineage>
</organism>
<dbReference type="EnsemblPlants" id="Ma04_t14400.1">
    <property type="protein sequence ID" value="Ma04_p14400.1"/>
    <property type="gene ID" value="Ma04_g14400"/>
</dbReference>
<keyword evidence="3" id="KW-1185">Reference proteome</keyword>
<evidence type="ECO:0000313" key="1">
    <source>
        <dbReference type="EMBL" id="CAG1842163.1"/>
    </source>
</evidence>
<dbReference type="Gramene" id="Ma04_t14400.1">
    <property type="protein sequence ID" value="Ma04_p14400.1"/>
    <property type="gene ID" value="Ma04_g14400"/>
</dbReference>
<sequence length="56" mass="6394">MFDAETLKTLRSLLESVKLLRQCSRTCKYALIPTTLNTRQCAVGITIRWEFSPTST</sequence>